<accession>A0A8B8GGH7</accession>
<keyword evidence="1" id="KW-1185">Reference proteome</keyword>
<dbReference type="PANTHER" id="PTHR45749">
    <property type="match status" value="1"/>
</dbReference>
<reference evidence="2 3" key="1">
    <citation type="submission" date="2025-04" db="UniProtKB">
        <authorList>
            <consortium name="RefSeq"/>
        </authorList>
    </citation>
    <scope>IDENTIFICATION</scope>
    <source>
        <tissue evidence="2 3">Whole body</tissue>
    </source>
</reference>
<dbReference type="Proteomes" id="UP000694846">
    <property type="component" value="Unplaced"/>
</dbReference>
<sequence length="284" mass="31981">MWVLSETYIFPIIEKNKGKNLNFQHHWLKIFKWLAYSEIRQGGFCKVCLIFSRTGGFGCQKLYTLVIKPIDSFKKALETLNNDAEHQYHKLALEKSDYFLNIASSKEPEIINKLNIDRAKKVKENRENLIPIINCILVCGRQEIALRGRRDFGTLSFDEVTSLMGDNLASAILNDLNSCGINCDNICGQGYDGASNMSGHIKGVQTIIRNKYPKALYVHCVAHTLSLAVSSACNIQPVQNGLGTIQKMYCFCNSPKRHQVIVTAISESDLDSKVKTLKRLCATR</sequence>
<dbReference type="AlphaFoldDB" id="A0A8B8GGH7"/>
<dbReference type="PANTHER" id="PTHR45749:SF37">
    <property type="entry name" value="OS05G0311600 PROTEIN"/>
    <property type="match status" value="1"/>
</dbReference>
<protein>
    <submittedName>
        <fullName evidence="2 3">Uncharacterized protein LOC112691867</fullName>
    </submittedName>
</protein>
<evidence type="ECO:0000313" key="1">
    <source>
        <dbReference type="Proteomes" id="UP000694846"/>
    </source>
</evidence>
<gene>
    <name evidence="2 3" type="primary">LOC112691867</name>
</gene>
<evidence type="ECO:0000313" key="2">
    <source>
        <dbReference type="RefSeq" id="XP_025422083.1"/>
    </source>
</evidence>
<name>A0A8B8GGH7_9HEMI</name>
<organism evidence="1 2">
    <name type="scientific">Sipha flava</name>
    <name type="common">yellow sugarcane aphid</name>
    <dbReference type="NCBI Taxonomy" id="143950"/>
    <lineage>
        <taxon>Eukaryota</taxon>
        <taxon>Metazoa</taxon>
        <taxon>Ecdysozoa</taxon>
        <taxon>Arthropoda</taxon>
        <taxon>Hexapoda</taxon>
        <taxon>Insecta</taxon>
        <taxon>Pterygota</taxon>
        <taxon>Neoptera</taxon>
        <taxon>Paraneoptera</taxon>
        <taxon>Hemiptera</taxon>
        <taxon>Sternorrhyncha</taxon>
        <taxon>Aphidomorpha</taxon>
        <taxon>Aphidoidea</taxon>
        <taxon>Aphididae</taxon>
        <taxon>Sipha</taxon>
    </lineage>
</organism>
<dbReference type="GeneID" id="112691867"/>
<proteinExistence type="predicted"/>
<dbReference type="RefSeq" id="XP_025422091.1">
    <property type="nucleotide sequence ID" value="XM_025566306.1"/>
</dbReference>
<dbReference type="RefSeq" id="XP_025422083.1">
    <property type="nucleotide sequence ID" value="XM_025566298.1"/>
</dbReference>
<evidence type="ECO:0000313" key="3">
    <source>
        <dbReference type="RefSeq" id="XP_025422091.1"/>
    </source>
</evidence>
<dbReference type="OrthoDB" id="6612926at2759"/>